<dbReference type="SMART" id="SM00312">
    <property type="entry name" value="PX"/>
    <property type="match status" value="1"/>
</dbReference>
<dbReference type="GO" id="GO:0005886">
    <property type="term" value="C:plasma membrane"/>
    <property type="evidence" value="ECO:0007669"/>
    <property type="project" value="TreeGrafter"/>
</dbReference>
<dbReference type="InterPro" id="IPR036871">
    <property type="entry name" value="PX_dom_sf"/>
</dbReference>
<dbReference type="PROSITE" id="PS50195">
    <property type="entry name" value="PX"/>
    <property type="match status" value="1"/>
</dbReference>
<dbReference type="GO" id="GO:2000786">
    <property type="term" value="P:positive regulation of autophagosome assembly"/>
    <property type="evidence" value="ECO:0007669"/>
    <property type="project" value="TreeGrafter"/>
</dbReference>
<dbReference type="GO" id="GO:0032266">
    <property type="term" value="F:phosphatidylinositol-3-phosphate binding"/>
    <property type="evidence" value="ECO:0007669"/>
    <property type="project" value="TreeGrafter"/>
</dbReference>
<name>A0A2J7RJZ9_9NEOP</name>
<evidence type="ECO:0000313" key="2">
    <source>
        <dbReference type="EMBL" id="PNF41163.1"/>
    </source>
</evidence>
<sequence>MMEDNTRAESFEEKENANTKMQALKKEECILDHMEICVTEAEKRETGALNIRDFYTVYLIETKVTDLDWNGTLNKLSSLWRRYSEFELLRTYLEVTYPYIVVPPLPEKKVIYAWQKIASDTFDPDFVDRRRAGLENFLLRVASHPILSFDQQFIGFLQQEEGWGESIKDTGYLQLAESKLKALSVSVRLKQPDKRFEAIKNYGNELQVHMMRRRVVSHG</sequence>
<protein>
    <recommendedName>
        <fullName evidence="1">PX domain-containing protein</fullName>
    </recommendedName>
</protein>
<evidence type="ECO:0000313" key="3">
    <source>
        <dbReference type="Proteomes" id="UP000235965"/>
    </source>
</evidence>
<keyword evidence="3" id="KW-1185">Reference proteome</keyword>
<feature type="domain" description="PX" evidence="1">
    <location>
        <begin position="36"/>
        <end position="164"/>
    </location>
</feature>
<dbReference type="OrthoDB" id="289314at2759"/>
<proteinExistence type="predicted"/>
<dbReference type="InterPro" id="IPR034902">
    <property type="entry name" value="PX_SNX4"/>
</dbReference>
<comment type="caution">
    <text evidence="2">The sequence shown here is derived from an EMBL/GenBank/DDBJ whole genome shotgun (WGS) entry which is preliminary data.</text>
</comment>
<dbReference type="InterPro" id="IPR034783">
    <property type="entry name" value="SNX4"/>
</dbReference>
<dbReference type="SUPFAM" id="SSF64268">
    <property type="entry name" value="PX domain"/>
    <property type="match status" value="1"/>
</dbReference>
<evidence type="ECO:0000259" key="1">
    <source>
        <dbReference type="PROSITE" id="PS50195"/>
    </source>
</evidence>
<dbReference type="GO" id="GO:0031201">
    <property type="term" value="C:SNARE complex"/>
    <property type="evidence" value="ECO:0007669"/>
    <property type="project" value="TreeGrafter"/>
</dbReference>
<dbReference type="InterPro" id="IPR001683">
    <property type="entry name" value="PX_dom"/>
</dbReference>
<dbReference type="GO" id="GO:0031901">
    <property type="term" value="C:early endosome membrane"/>
    <property type="evidence" value="ECO:0007669"/>
    <property type="project" value="TreeGrafter"/>
</dbReference>
<dbReference type="Proteomes" id="UP000235965">
    <property type="component" value="Unassembled WGS sequence"/>
</dbReference>
<organism evidence="2 3">
    <name type="scientific">Cryptotermes secundus</name>
    <dbReference type="NCBI Taxonomy" id="105785"/>
    <lineage>
        <taxon>Eukaryota</taxon>
        <taxon>Metazoa</taxon>
        <taxon>Ecdysozoa</taxon>
        <taxon>Arthropoda</taxon>
        <taxon>Hexapoda</taxon>
        <taxon>Insecta</taxon>
        <taxon>Pterygota</taxon>
        <taxon>Neoptera</taxon>
        <taxon>Polyneoptera</taxon>
        <taxon>Dictyoptera</taxon>
        <taxon>Blattodea</taxon>
        <taxon>Blattoidea</taxon>
        <taxon>Termitoidae</taxon>
        <taxon>Kalotermitidae</taxon>
        <taxon>Cryptotermitinae</taxon>
        <taxon>Cryptotermes</taxon>
    </lineage>
</organism>
<reference evidence="2 3" key="1">
    <citation type="submission" date="2017-12" db="EMBL/GenBank/DDBJ databases">
        <title>Hemimetabolous genomes reveal molecular basis of termite eusociality.</title>
        <authorList>
            <person name="Harrison M.C."/>
            <person name="Jongepier E."/>
            <person name="Robertson H.M."/>
            <person name="Arning N."/>
            <person name="Bitard-Feildel T."/>
            <person name="Chao H."/>
            <person name="Childers C.P."/>
            <person name="Dinh H."/>
            <person name="Doddapaneni H."/>
            <person name="Dugan S."/>
            <person name="Gowin J."/>
            <person name="Greiner C."/>
            <person name="Han Y."/>
            <person name="Hu H."/>
            <person name="Hughes D.S.T."/>
            <person name="Huylmans A.-K."/>
            <person name="Kemena C."/>
            <person name="Kremer L.P.M."/>
            <person name="Lee S.L."/>
            <person name="Lopez-Ezquerra A."/>
            <person name="Mallet L."/>
            <person name="Monroy-Kuhn J.M."/>
            <person name="Moser A."/>
            <person name="Murali S.C."/>
            <person name="Muzny D.M."/>
            <person name="Otani S."/>
            <person name="Piulachs M.-D."/>
            <person name="Poelchau M."/>
            <person name="Qu J."/>
            <person name="Schaub F."/>
            <person name="Wada-Katsumata A."/>
            <person name="Worley K.C."/>
            <person name="Xie Q."/>
            <person name="Ylla G."/>
            <person name="Poulsen M."/>
            <person name="Gibbs R.A."/>
            <person name="Schal C."/>
            <person name="Richards S."/>
            <person name="Belles X."/>
            <person name="Korb J."/>
            <person name="Bornberg-Bauer E."/>
        </authorList>
    </citation>
    <scope>NUCLEOTIDE SEQUENCE [LARGE SCALE GENOMIC DNA]</scope>
    <source>
        <tissue evidence="2">Whole body</tissue>
    </source>
</reference>
<dbReference type="AlphaFoldDB" id="A0A2J7RJZ9"/>
<dbReference type="Gene3D" id="3.30.1520.10">
    <property type="entry name" value="Phox-like domain"/>
    <property type="match status" value="1"/>
</dbReference>
<dbReference type="GO" id="GO:0015031">
    <property type="term" value="P:protein transport"/>
    <property type="evidence" value="ECO:0007669"/>
    <property type="project" value="InterPro"/>
</dbReference>
<dbReference type="CDD" id="cd06864">
    <property type="entry name" value="PX_SNX4"/>
    <property type="match status" value="1"/>
</dbReference>
<dbReference type="PANTHER" id="PTHR46596">
    <property type="entry name" value="SORTING NEXIN-4"/>
    <property type="match status" value="1"/>
</dbReference>
<feature type="non-terminal residue" evidence="2">
    <location>
        <position position="219"/>
    </location>
</feature>
<accession>A0A2J7RJZ9</accession>
<dbReference type="EMBL" id="NEVH01002981">
    <property type="protein sequence ID" value="PNF41163.1"/>
    <property type="molecule type" value="Genomic_DNA"/>
</dbReference>
<dbReference type="PANTHER" id="PTHR46596:SF1">
    <property type="entry name" value="SORTING NEXIN-4"/>
    <property type="match status" value="1"/>
</dbReference>
<gene>
    <name evidence="2" type="ORF">B7P43_G01493</name>
</gene>
<dbReference type="Pfam" id="PF00787">
    <property type="entry name" value="PX"/>
    <property type="match status" value="1"/>
</dbReference>